<gene>
    <name evidence="2" type="ORF">MCOR_39226</name>
</gene>
<keyword evidence="3" id="KW-1185">Reference proteome</keyword>
<reference evidence="2 3" key="1">
    <citation type="submission" date="2020-06" db="EMBL/GenBank/DDBJ databases">
        <authorList>
            <person name="Li R."/>
            <person name="Bekaert M."/>
        </authorList>
    </citation>
    <scope>NUCLEOTIDE SEQUENCE [LARGE SCALE GENOMIC DNA]</scope>
    <source>
        <strain evidence="3">wild</strain>
    </source>
</reference>
<evidence type="ECO:0008006" key="4">
    <source>
        <dbReference type="Google" id="ProtNLM"/>
    </source>
</evidence>
<dbReference type="EMBL" id="CACVKT020007119">
    <property type="protein sequence ID" value="CAC5405550.1"/>
    <property type="molecule type" value="Genomic_DNA"/>
</dbReference>
<sequence length="369" mass="41386">MDLLCHTRTIEHSKMSDYESEVTIQNKPEPEENSAEISSQPTTTQATVNSEHFEALMNNICQMAKTFQHGSKSSTPRFSIDSFAGLLTEDANLWLDKFDAWIAFHGWNKENEKIASAMRLKLEGGALSWFNGLRISEKRKSDQLFKKFKDHFSGHHPTWMLEQHLYERCMLPSQSSKSTLVTLSNGVAVCAKQTGRVQPHSSEDYLDRYVCLRQLVAQTDVTLPPRSEKLIVAKIKGTRRPVLASHSLLAAKSLSEVRNGTVAHGLCNLTDKPITIKKNSNVGKFVCLSDKYKVFVVNESKTSASVQNTPIEDEGAVMNEILSHIGRDLNDKERDQLVNLLENYSNVFVNGGNLGKCDTLQHEISMPCD</sequence>
<feature type="compositionally biased region" description="Polar residues" evidence="1">
    <location>
        <begin position="35"/>
        <end position="46"/>
    </location>
</feature>
<organism evidence="2 3">
    <name type="scientific">Mytilus coruscus</name>
    <name type="common">Sea mussel</name>
    <dbReference type="NCBI Taxonomy" id="42192"/>
    <lineage>
        <taxon>Eukaryota</taxon>
        <taxon>Metazoa</taxon>
        <taxon>Spiralia</taxon>
        <taxon>Lophotrochozoa</taxon>
        <taxon>Mollusca</taxon>
        <taxon>Bivalvia</taxon>
        <taxon>Autobranchia</taxon>
        <taxon>Pteriomorphia</taxon>
        <taxon>Mytilida</taxon>
        <taxon>Mytiloidea</taxon>
        <taxon>Mytilidae</taxon>
        <taxon>Mytilinae</taxon>
        <taxon>Mytilus</taxon>
    </lineage>
</organism>
<name>A0A6J8DEQ7_MYTCO</name>
<proteinExistence type="predicted"/>
<dbReference type="AlphaFoldDB" id="A0A6J8DEQ7"/>
<protein>
    <recommendedName>
        <fullName evidence="4">Retrotransposon gag domain-containing protein</fullName>
    </recommendedName>
</protein>
<accession>A0A6J8DEQ7</accession>
<dbReference type="Proteomes" id="UP000507470">
    <property type="component" value="Unassembled WGS sequence"/>
</dbReference>
<evidence type="ECO:0000313" key="2">
    <source>
        <dbReference type="EMBL" id="CAC5405550.1"/>
    </source>
</evidence>
<evidence type="ECO:0000256" key="1">
    <source>
        <dbReference type="SAM" id="MobiDB-lite"/>
    </source>
</evidence>
<dbReference type="OrthoDB" id="10528851at2759"/>
<evidence type="ECO:0000313" key="3">
    <source>
        <dbReference type="Proteomes" id="UP000507470"/>
    </source>
</evidence>
<feature type="region of interest" description="Disordered" evidence="1">
    <location>
        <begin position="16"/>
        <end position="46"/>
    </location>
</feature>